<evidence type="ECO:0000256" key="9">
    <source>
        <dbReference type="ARBA" id="ARBA00022982"/>
    </source>
</evidence>
<feature type="transmembrane region" description="Helical" evidence="17">
    <location>
        <begin position="105"/>
        <end position="123"/>
    </location>
</feature>
<evidence type="ECO:0000256" key="10">
    <source>
        <dbReference type="ARBA" id="ARBA00022989"/>
    </source>
</evidence>
<accession>A0A853C3U2</accession>
<evidence type="ECO:0000256" key="5">
    <source>
        <dbReference type="ARBA" id="ARBA00022660"/>
    </source>
</evidence>
<dbReference type="SUPFAM" id="SSF49503">
    <property type="entry name" value="Cupredoxins"/>
    <property type="match status" value="1"/>
</dbReference>
<dbReference type="InterPro" id="IPR008972">
    <property type="entry name" value="Cupredoxin"/>
</dbReference>
<dbReference type="PROSITE" id="PS00078">
    <property type="entry name" value="COX2"/>
    <property type="match status" value="1"/>
</dbReference>
<dbReference type="InterPro" id="IPR001505">
    <property type="entry name" value="Copper_CuA"/>
</dbReference>
<dbReference type="Pfam" id="PF00116">
    <property type="entry name" value="COX2"/>
    <property type="match status" value="1"/>
</dbReference>
<dbReference type="Gene3D" id="2.60.40.420">
    <property type="entry name" value="Cupredoxins - blue copper proteins"/>
    <property type="match status" value="1"/>
</dbReference>
<comment type="catalytic activity">
    <reaction evidence="15">
        <text>4 Fe(II)-[cytochrome c] + O2 + 8 H(+)(in) = 4 Fe(III)-[cytochrome c] + 2 H2O + 4 H(+)(out)</text>
        <dbReference type="Rhea" id="RHEA:11436"/>
        <dbReference type="Rhea" id="RHEA-COMP:10350"/>
        <dbReference type="Rhea" id="RHEA-COMP:14399"/>
        <dbReference type="ChEBI" id="CHEBI:15377"/>
        <dbReference type="ChEBI" id="CHEBI:15378"/>
        <dbReference type="ChEBI" id="CHEBI:15379"/>
        <dbReference type="ChEBI" id="CHEBI:29033"/>
        <dbReference type="ChEBI" id="CHEBI:29034"/>
        <dbReference type="EC" id="7.1.1.9"/>
    </reaction>
</comment>
<dbReference type="InterPro" id="IPR014222">
    <property type="entry name" value="Cyt_c_oxidase_su2"/>
</dbReference>
<dbReference type="NCBIfam" id="TIGR02866">
    <property type="entry name" value="CoxB"/>
    <property type="match status" value="1"/>
</dbReference>
<sequence>MGLWHPERTRGARRFRRPASLAGFVVLALALAGCSKESEAGRLGMPEIVTEQGDGILELWQGAWIAALVTGVVVWALILWPVFYFRRRNDDEIPVQTRYNLPVEIFYTVFPIVMVVVFFSHTVRVQNDALEMVAEPDVCVTVVGQKWTWTFNHHLDAADCAGDEDTQQGEVGYVTGDFNSEEGNRPTLYLPVGQTIEFDLYSPDVIHDFGIPAFAMRMDVVPGYDNGFQVTPTETGGPYKGYCYELCGAYHSRMLFQVEVVSQDEYEQYVADLAADPDHHADEPVTGGAYADEAYLNPETEGEHE</sequence>
<evidence type="ECO:0000313" key="20">
    <source>
        <dbReference type="Proteomes" id="UP000530424"/>
    </source>
</evidence>
<dbReference type="GO" id="GO:0042773">
    <property type="term" value="P:ATP synthesis coupled electron transport"/>
    <property type="evidence" value="ECO:0007669"/>
    <property type="project" value="TreeGrafter"/>
</dbReference>
<proteinExistence type="inferred from homology"/>
<dbReference type="PROSITE" id="PS50857">
    <property type="entry name" value="COX2_CUA"/>
    <property type="match status" value="1"/>
</dbReference>
<dbReference type="GO" id="GO:0016491">
    <property type="term" value="F:oxidoreductase activity"/>
    <property type="evidence" value="ECO:0007669"/>
    <property type="project" value="UniProtKB-KW"/>
</dbReference>
<gene>
    <name evidence="19" type="ORF">HNR19_002667</name>
</gene>
<dbReference type="PANTHER" id="PTHR22888">
    <property type="entry name" value="CYTOCHROME C OXIDASE, SUBUNIT II"/>
    <property type="match status" value="1"/>
</dbReference>
<dbReference type="RefSeq" id="WP_179668390.1">
    <property type="nucleotide sequence ID" value="NZ_JACCFP010000001.1"/>
</dbReference>
<keyword evidence="7" id="KW-0479">Metal-binding</keyword>
<evidence type="ECO:0000256" key="4">
    <source>
        <dbReference type="ARBA" id="ARBA00022448"/>
    </source>
</evidence>
<comment type="similarity">
    <text evidence="2">Belongs to the cytochrome c oxidase subunit 2 family.</text>
</comment>
<evidence type="ECO:0000256" key="17">
    <source>
        <dbReference type="SAM" id="Phobius"/>
    </source>
</evidence>
<evidence type="ECO:0000256" key="1">
    <source>
        <dbReference type="ARBA" id="ARBA00004141"/>
    </source>
</evidence>
<dbReference type="GO" id="GO:0004129">
    <property type="term" value="F:cytochrome-c oxidase activity"/>
    <property type="evidence" value="ECO:0007669"/>
    <property type="project" value="UniProtKB-EC"/>
</dbReference>
<organism evidence="19 20">
    <name type="scientific">Nocardioides thalensis</name>
    <dbReference type="NCBI Taxonomy" id="1914755"/>
    <lineage>
        <taxon>Bacteria</taxon>
        <taxon>Bacillati</taxon>
        <taxon>Actinomycetota</taxon>
        <taxon>Actinomycetes</taxon>
        <taxon>Propionibacteriales</taxon>
        <taxon>Nocardioidaceae</taxon>
        <taxon>Nocardioides</taxon>
    </lineage>
</organism>
<dbReference type="GO" id="GO:0016020">
    <property type="term" value="C:membrane"/>
    <property type="evidence" value="ECO:0007669"/>
    <property type="project" value="UniProtKB-SubCell"/>
</dbReference>
<name>A0A853C3U2_9ACTN</name>
<evidence type="ECO:0000256" key="15">
    <source>
        <dbReference type="ARBA" id="ARBA00047816"/>
    </source>
</evidence>
<feature type="transmembrane region" description="Helical" evidence="17">
    <location>
        <begin position="64"/>
        <end position="85"/>
    </location>
</feature>
<dbReference type="Proteomes" id="UP000530424">
    <property type="component" value="Unassembled WGS sequence"/>
</dbReference>
<keyword evidence="10 17" id="KW-1133">Transmembrane helix</keyword>
<comment type="subcellular location">
    <subcellularLocation>
        <location evidence="1">Membrane</location>
        <topology evidence="1">Multi-pass membrane protein</topology>
    </subcellularLocation>
</comment>
<dbReference type="PRINTS" id="PR01166">
    <property type="entry name" value="CYCOXIDASEII"/>
</dbReference>
<evidence type="ECO:0000256" key="13">
    <source>
        <dbReference type="ARBA" id="ARBA00024688"/>
    </source>
</evidence>
<evidence type="ECO:0000256" key="12">
    <source>
        <dbReference type="ARBA" id="ARBA00023136"/>
    </source>
</evidence>
<keyword evidence="12 17" id="KW-0472">Membrane</keyword>
<dbReference type="GO" id="GO:0005507">
    <property type="term" value="F:copper ion binding"/>
    <property type="evidence" value="ECO:0007669"/>
    <property type="project" value="InterPro"/>
</dbReference>
<evidence type="ECO:0000256" key="14">
    <source>
        <dbReference type="ARBA" id="ARBA00031399"/>
    </source>
</evidence>
<keyword evidence="11" id="KW-0186">Copper</keyword>
<evidence type="ECO:0000256" key="6">
    <source>
        <dbReference type="ARBA" id="ARBA00022692"/>
    </source>
</evidence>
<evidence type="ECO:0000256" key="16">
    <source>
        <dbReference type="SAM" id="MobiDB-lite"/>
    </source>
</evidence>
<feature type="domain" description="Cytochrome oxidase subunit II copper A binding" evidence="18">
    <location>
        <begin position="135"/>
        <end position="272"/>
    </location>
</feature>
<evidence type="ECO:0000256" key="8">
    <source>
        <dbReference type="ARBA" id="ARBA00022967"/>
    </source>
</evidence>
<comment type="function">
    <text evidence="13">Subunits I and II form the functional core of the enzyme complex. Electrons originating in cytochrome c are transferred via heme a and Cu(A) to the binuclear center formed by heme a3 and Cu(B).</text>
</comment>
<keyword evidence="8" id="KW-1278">Translocase</keyword>
<dbReference type="PANTHER" id="PTHR22888:SF9">
    <property type="entry name" value="CYTOCHROME C OXIDASE SUBUNIT 2"/>
    <property type="match status" value="1"/>
</dbReference>
<dbReference type="InterPro" id="IPR036257">
    <property type="entry name" value="Cyt_c_oxidase_su2_TM_sf"/>
</dbReference>
<feature type="region of interest" description="Disordered" evidence="16">
    <location>
        <begin position="278"/>
        <end position="305"/>
    </location>
</feature>
<keyword evidence="20" id="KW-1185">Reference proteome</keyword>
<dbReference type="InterPro" id="IPR002429">
    <property type="entry name" value="CcO_II-like_C"/>
</dbReference>
<dbReference type="EC" id="7.1.1.9" evidence="3"/>
<evidence type="ECO:0000256" key="3">
    <source>
        <dbReference type="ARBA" id="ARBA00012949"/>
    </source>
</evidence>
<evidence type="ECO:0000256" key="7">
    <source>
        <dbReference type="ARBA" id="ARBA00022723"/>
    </source>
</evidence>
<dbReference type="Gene3D" id="1.10.287.90">
    <property type="match status" value="1"/>
</dbReference>
<keyword evidence="6 17" id="KW-0812">Transmembrane</keyword>
<keyword evidence="9" id="KW-0249">Electron transport</keyword>
<comment type="caution">
    <text evidence="19">The sequence shown here is derived from an EMBL/GenBank/DDBJ whole genome shotgun (WGS) entry which is preliminary data.</text>
</comment>
<keyword evidence="19" id="KW-0560">Oxidoreductase</keyword>
<evidence type="ECO:0000256" key="2">
    <source>
        <dbReference type="ARBA" id="ARBA00007866"/>
    </source>
</evidence>
<dbReference type="AlphaFoldDB" id="A0A853C3U2"/>
<dbReference type="SUPFAM" id="SSF81464">
    <property type="entry name" value="Cytochrome c oxidase subunit II-like, transmembrane region"/>
    <property type="match status" value="1"/>
</dbReference>
<evidence type="ECO:0000313" key="19">
    <source>
        <dbReference type="EMBL" id="NYJ01969.1"/>
    </source>
</evidence>
<dbReference type="InterPro" id="IPR045187">
    <property type="entry name" value="CcO_II"/>
</dbReference>
<dbReference type="EMBL" id="JACCFP010000001">
    <property type="protein sequence ID" value="NYJ01969.1"/>
    <property type="molecule type" value="Genomic_DNA"/>
</dbReference>
<protein>
    <recommendedName>
        <fullName evidence="3">cytochrome-c oxidase</fullName>
        <ecNumber evidence="3">7.1.1.9</ecNumber>
    </recommendedName>
    <alternativeName>
        <fullName evidence="14">Cytochrome aa3 subunit 2</fullName>
    </alternativeName>
</protein>
<reference evidence="19 20" key="1">
    <citation type="submission" date="2020-07" db="EMBL/GenBank/DDBJ databases">
        <title>Sequencing the genomes of 1000 actinobacteria strains.</title>
        <authorList>
            <person name="Klenk H.-P."/>
        </authorList>
    </citation>
    <scope>NUCLEOTIDE SEQUENCE [LARGE SCALE GENOMIC DNA]</scope>
    <source>
        <strain evidence="19 20">DSM 103833</strain>
    </source>
</reference>
<evidence type="ECO:0000259" key="18">
    <source>
        <dbReference type="PROSITE" id="PS50857"/>
    </source>
</evidence>
<keyword evidence="5" id="KW-0679">Respiratory chain</keyword>
<keyword evidence="4" id="KW-0813">Transport</keyword>
<evidence type="ECO:0000256" key="11">
    <source>
        <dbReference type="ARBA" id="ARBA00023008"/>
    </source>
</evidence>